<dbReference type="OrthoDB" id="660550at2759"/>
<reference evidence="4 5" key="1">
    <citation type="submission" date="2014-06" db="EMBL/GenBank/DDBJ databases">
        <title>Evolutionary Origins and Diversification of the Mycorrhizal Mutualists.</title>
        <authorList>
            <consortium name="DOE Joint Genome Institute"/>
            <consortium name="Mycorrhizal Genomics Consortium"/>
            <person name="Kohler A."/>
            <person name="Kuo A."/>
            <person name="Nagy L.G."/>
            <person name="Floudas D."/>
            <person name="Copeland A."/>
            <person name="Barry K.W."/>
            <person name="Cichocki N."/>
            <person name="Veneault-Fourrey C."/>
            <person name="LaButti K."/>
            <person name="Lindquist E.A."/>
            <person name="Lipzen A."/>
            <person name="Lundell T."/>
            <person name="Morin E."/>
            <person name="Murat C."/>
            <person name="Riley R."/>
            <person name="Ohm R."/>
            <person name="Sun H."/>
            <person name="Tunlid A."/>
            <person name="Henrissat B."/>
            <person name="Grigoriev I.V."/>
            <person name="Hibbett D.S."/>
            <person name="Martin F."/>
        </authorList>
    </citation>
    <scope>NUCLEOTIDE SEQUENCE [LARGE SCALE GENOMIC DNA]</scope>
    <source>
        <strain evidence="4 5">SS14</strain>
    </source>
</reference>
<keyword evidence="5" id="KW-1185">Reference proteome</keyword>
<sequence length="234" mass="24286">MMVYLPLLFVFALTANADNVIKVPLQSQMQFPNLKALGLNFISDISQLRAPKGPLRTDSVKVVATVQAGASQVFSDVLVDTGSAILWVGGEKPYVPGFFSKDLKTNFSVGYGAGGVSGHAFTDKVTIGGATVSSQIIGAANFTSGFTLIKPIDGILGLGPTGSNGGEVTGFNSTPTFVDSLLAEKKIDKGVFGIFITPLGTDGSSQAGGEITFGGVDESRIQGKFAICPTYVHI</sequence>
<dbReference type="SUPFAM" id="SSF50630">
    <property type="entry name" value="Acid proteases"/>
    <property type="match status" value="1"/>
</dbReference>
<name>A0A0C9UCN6_SPHS4</name>
<dbReference type="PANTHER" id="PTHR47966:SF51">
    <property type="entry name" value="BETA-SITE APP-CLEAVING ENZYME, ISOFORM A-RELATED"/>
    <property type="match status" value="1"/>
</dbReference>
<feature type="chain" id="PRO_5002221006" description="Peptidase A1 domain-containing protein" evidence="2">
    <location>
        <begin position="18"/>
        <end position="234"/>
    </location>
</feature>
<dbReference type="AlphaFoldDB" id="A0A0C9UCN6"/>
<dbReference type="Pfam" id="PF00026">
    <property type="entry name" value="Asp"/>
    <property type="match status" value="1"/>
</dbReference>
<dbReference type="EMBL" id="KN837745">
    <property type="protein sequence ID" value="KIJ23246.1"/>
    <property type="molecule type" value="Genomic_DNA"/>
</dbReference>
<comment type="similarity">
    <text evidence="1">Belongs to the peptidase A1 family.</text>
</comment>
<dbReference type="HOGENOM" id="CLU_1185685_0_0_1"/>
<gene>
    <name evidence="4" type="ORF">M422DRAFT_56908</name>
</gene>
<feature type="domain" description="Peptidase A1" evidence="3">
    <location>
        <begin position="62"/>
        <end position="234"/>
    </location>
</feature>
<dbReference type="GO" id="GO:0006508">
    <property type="term" value="P:proteolysis"/>
    <property type="evidence" value="ECO:0007669"/>
    <property type="project" value="InterPro"/>
</dbReference>
<proteinExistence type="inferred from homology"/>
<accession>A0A0C9UCN6</accession>
<keyword evidence="2" id="KW-0732">Signal</keyword>
<evidence type="ECO:0000256" key="2">
    <source>
        <dbReference type="SAM" id="SignalP"/>
    </source>
</evidence>
<evidence type="ECO:0000313" key="4">
    <source>
        <dbReference type="EMBL" id="KIJ23246.1"/>
    </source>
</evidence>
<dbReference type="PRINTS" id="PR00792">
    <property type="entry name" value="PEPSIN"/>
</dbReference>
<dbReference type="PANTHER" id="PTHR47966">
    <property type="entry name" value="BETA-SITE APP-CLEAVING ENZYME, ISOFORM A-RELATED"/>
    <property type="match status" value="1"/>
</dbReference>
<evidence type="ECO:0000259" key="3">
    <source>
        <dbReference type="PROSITE" id="PS51767"/>
    </source>
</evidence>
<dbReference type="GO" id="GO:0004190">
    <property type="term" value="F:aspartic-type endopeptidase activity"/>
    <property type="evidence" value="ECO:0007669"/>
    <property type="project" value="InterPro"/>
</dbReference>
<dbReference type="Proteomes" id="UP000054279">
    <property type="component" value="Unassembled WGS sequence"/>
</dbReference>
<organism evidence="4 5">
    <name type="scientific">Sphaerobolus stellatus (strain SS14)</name>
    <dbReference type="NCBI Taxonomy" id="990650"/>
    <lineage>
        <taxon>Eukaryota</taxon>
        <taxon>Fungi</taxon>
        <taxon>Dikarya</taxon>
        <taxon>Basidiomycota</taxon>
        <taxon>Agaricomycotina</taxon>
        <taxon>Agaricomycetes</taxon>
        <taxon>Phallomycetidae</taxon>
        <taxon>Geastrales</taxon>
        <taxon>Sphaerobolaceae</taxon>
        <taxon>Sphaerobolus</taxon>
    </lineage>
</organism>
<dbReference type="InterPro" id="IPR001461">
    <property type="entry name" value="Aspartic_peptidase_A1"/>
</dbReference>
<dbReference type="CDD" id="cd05471">
    <property type="entry name" value="pepsin_like"/>
    <property type="match status" value="1"/>
</dbReference>
<dbReference type="Gene3D" id="2.40.70.10">
    <property type="entry name" value="Acid Proteases"/>
    <property type="match status" value="1"/>
</dbReference>
<dbReference type="InterPro" id="IPR034164">
    <property type="entry name" value="Pepsin-like_dom"/>
</dbReference>
<dbReference type="InterPro" id="IPR033121">
    <property type="entry name" value="PEPTIDASE_A1"/>
</dbReference>
<dbReference type="InterPro" id="IPR021109">
    <property type="entry name" value="Peptidase_aspartic_dom_sf"/>
</dbReference>
<evidence type="ECO:0000256" key="1">
    <source>
        <dbReference type="ARBA" id="ARBA00007447"/>
    </source>
</evidence>
<evidence type="ECO:0000313" key="5">
    <source>
        <dbReference type="Proteomes" id="UP000054279"/>
    </source>
</evidence>
<dbReference type="PROSITE" id="PS51767">
    <property type="entry name" value="PEPTIDASE_A1"/>
    <property type="match status" value="1"/>
</dbReference>
<protein>
    <recommendedName>
        <fullName evidence="3">Peptidase A1 domain-containing protein</fullName>
    </recommendedName>
</protein>
<feature type="signal peptide" evidence="2">
    <location>
        <begin position="1"/>
        <end position="17"/>
    </location>
</feature>